<organism evidence="6">
    <name type="scientific">Picea sitchensis</name>
    <name type="common">Sitka spruce</name>
    <name type="synonym">Pinus sitchensis</name>
    <dbReference type="NCBI Taxonomy" id="3332"/>
    <lineage>
        <taxon>Eukaryota</taxon>
        <taxon>Viridiplantae</taxon>
        <taxon>Streptophyta</taxon>
        <taxon>Embryophyta</taxon>
        <taxon>Tracheophyta</taxon>
        <taxon>Spermatophyta</taxon>
        <taxon>Pinopsida</taxon>
        <taxon>Pinidae</taxon>
        <taxon>Conifers I</taxon>
        <taxon>Pinales</taxon>
        <taxon>Pinaceae</taxon>
        <taxon>Picea</taxon>
    </lineage>
</organism>
<comment type="function">
    <text evidence="4">Lipolytic acyl hydrolase (LAH).</text>
</comment>
<dbReference type="PANTHER" id="PTHR32176:SF116">
    <property type="entry name" value="PATATIN"/>
    <property type="match status" value="1"/>
</dbReference>
<evidence type="ECO:0000313" key="6">
    <source>
        <dbReference type="EMBL" id="ABR16977.1"/>
    </source>
</evidence>
<protein>
    <recommendedName>
        <fullName evidence="4">Patatin</fullName>
        <ecNumber evidence="4">3.1.1.-</ecNumber>
    </recommendedName>
</protein>
<dbReference type="AlphaFoldDB" id="B8LMU7"/>
<evidence type="ECO:0000256" key="4">
    <source>
        <dbReference type="RuleBase" id="RU361262"/>
    </source>
</evidence>
<dbReference type="PANTHER" id="PTHR32176">
    <property type="entry name" value="XYLOSE ISOMERASE"/>
    <property type="match status" value="1"/>
</dbReference>
<comment type="caution">
    <text evidence="3">Lacks conserved residue(s) required for the propagation of feature annotation.</text>
</comment>
<evidence type="ECO:0000256" key="2">
    <source>
        <dbReference type="ARBA" id="ARBA00023098"/>
    </source>
</evidence>
<dbReference type="Gene3D" id="3.40.1090.10">
    <property type="entry name" value="Cytosolic phospholipase A2 catalytic domain"/>
    <property type="match status" value="1"/>
</dbReference>
<dbReference type="GO" id="GO:0016042">
    <property type="term" value="P:lipid catabolic process"/>
    <property type="evidence" value="ECO:0007669"/>
    <property type="project" value="UniProtKB-KW"/>
</dbReference>
<comment type="similarity">
    <text evidence="1 4">Belongs to the patatin family.</text>
</comment>
<dbReference type="Pfam" id="PF01734">
    <property type="entry name" value="Patatin"/>
    <property type="match status" value="1"/>
</dbReference>
<keyword evidence="4" id="KW-0442">Lipid degradation</keyword>
<reference evidence="6" key="1">
    <citation type="submission" date="2007-06" db="EMBL/GenBank/DDBJ databases">
        <title>Full length cDNA sequences from Sitka Spruce (Picea sitchensis).</title>
        <authorList>
            <person name="Ralph S.G."/>
            <person name="Chun H.E."/>
            <person name="Liao N."/>
            <person name="Ali J."/>
            <person name="Reid K."/>
            <person name="Kolosova N."/>
            <person name="Cooper N."/>
            <person name="Cullis C."/>
            <person name="Jancsik S."/>
            <person name="Moore R."/>
            <person name="Mayo M."/>
            <person name="Wagner S."/>
            <person name="Holt R.A."/>
            <person name="Jones S.J.M."/>
            <person name="Marra M.A."/>
            <person name="Ritland C.E."/>
            <person name="Ritland K."/>
            <person name="Bohlmann J."/>
        </authorList>
    </citation>
    <scope>NUCLEOTIDE SEQUENCE</scope>
    <source>
        <tissue evidence="6">Green portion of the leader tissue</tissue>
    </source>
</reference>
<name>B8LMU7_PICSI</name>
<dbReference type="OMA" id="NEGLTCK"/>
<dbReference type="EC" id="3.1.1.-" evidence="4"/>
<dbReference type="EMBL" id="EF677126">
    <property type="protein sequence ID" value="ABR16977.1"/>
    <property type="molecule type" value="mRNA"/>
</dbReference>
<keyword evidence="2 4" id="KW-0443">Lipid metabolism</keyword>
<dbReference type="PROSITE" id="PS51635">
    <property type="entry name" value="PNPLA"/>
    <property type="match status" value="1"/>
</dbReference>
<keyword evidence="4" id="KW-0378">Hydrolase</keyword>
<evidence type="ECO:0000259" key="5">
    <source>
        <dbReference type="PROSITE" id="PS51635"/>
    </source>
</evidence>
<dbReference type="SUPFAM" id="SSF52151">
    <property type="entry name" value="FabD/lysophospholipase-like"/>
    <property type="match status" value="1"/>
</dbReference>
<dbReference type="InterPro" id="IPR002641">
    <property type="entry name" value="PNPLA_dom"/>
</dbReference>
<sequence length="246" mass="27223">MGPKYSGDFLHSIIKKLCRDIRLNETLTDVVIPAYDINLQQPIIFSSLEARKDKSKDAFLSDVCIGTSAAPMYLPSHCFTTQDSQGKPRSFHLIDGGVAANDPTSLAINHLMNEGLTCKTNPPQNEWSKCLVLSLGTGQKIAGYKATDTAKWGLFGWLNKDGKAPLIDILMQSSTDMVDIHKSFLLKAFNMHTYLRIQEPELGDDRSSFDLSTEENLNGLKMIGTALLDKPVSTLNMETGHYEKVP</sequence>
<feature type="domain" description="PNPLA" evidence="5">
    <location>
        <begin position="1"/>
        <end position="108"/>
    </location>
</feature>
<evidence type="ECO:0000256" key="1">
    <source>
        <dbReference type="ARBA" id="ARBA00010240"/>
    </source>
</evidence>
<proteinExistence type="evidence at transcript level"/>
<evidence type="ECO:0000256" key="3">
    <source>
        <dbReference type="PROSITE-ProRule" id="PRU01161"/>
    </source>
</evidence>
<feature type="short sequence motif" description="DGA/G" evidence="3">
    <location>
        <begin position="95"/>
        <end position="97"/>
    </location>
</feature>
<accession>B8LMU7</accession>
<dbReference type="GO" id="GO:0047372">
    <property type="term" value="F:monoacylglycerol lipase activity"/>
    <property type="evidence" value="ECO:0007669"/>
    <property type="project" value="TreeGrafter"/>
</dbReference>
<comment type="domain">
    <text evidence="4">The nitrogen atoms of the two glycine residues in the GGXR motif define the oxyanion hole, and stabilize the oxyanion that forms during the nucleophilic attack by the catalytic serine during substrate cleavage.</text>
</comment>
<dbReference type="InterPro" id="IPR016035">
    <property type="entry name" value="Acyl_Trfase/lysoPLipase"/>
</dbReference>
<dbReference type="GO" id="GO:0004620">
    <property type="term" value="F:phospholipase activity"/>
    <property type="evidence" value="ECO:0007669"/>
    <property type="project" value="TreeGrafter"/>
</dbReference>